<evidence type="ECO:0000313" key="11">
    <source>
        <dbReference type="Proteomes" id="UP000296153"/>
    </source>
</evidence>
<feature type="transmembrane region" description="Helical" evidence="9">
    <location>
        <begin position="76"/>
        <end position="104"/>
    </location>
</feature>
<evidence type="ECO:0000256" key="3">
    <source>
        <dbReference type="ARBA" id="ARBA00022475"/>
    </source>
</evidence>
<comment type="function">
    <text evidence="8">Involved in formation of the rod shape of the cell. May also contribute to regulation of formation of penicillin-binding proteins.</text>
</comment>
<evidence type="ECO:0000313" key="10">
    <source>
        <dbReference type="EMBL" id="PPI87891.1"/>
    </source>
</evidence>
<comment type="similarity">
    <text evidence="2 8">Belongs to the MreD family.</text>
</comment>
<comment type="caution">
    <text evidence="10">The sequence shown here is derived from an EMBL/GenBank/DDBJ whole genome shotgun (WGS) entry which is preliminary data.</text>
</comment>
<dbReference type="InterPro" id="IPR026034">
    <property type="entry name" value="MreD_proteobac"/>
</dbReference>
<reference evidence="10 11" key="1">
    <citation type="journal article" date="2018" name="Genome Biol. Evol.">
        <title>Cladogenesis and Genomic Streamlining in Extracellular Endosymbionts of Tropical Stink Bugs.</title>
        <authorList>
            <person name="Otero-Bravo A."/>
            <person name="Goffredi S."/>
            <person name="Sabree Z.L."/>
        </authorList>
    </citation>
    <scope>NUCLEOTIDE SEQUENCE [LARGE SCALE GENOMIC DNA]</scope>
    <source>
        <strain evidence="10 11">SoEE</strain>
    </source>
</reference>
<keyword evidence="5 8" id="KW-0133">Cell shape</keyword>
<feature type="transmembrane region" description="Helical" evidence="9">
    <location>
        <begin position="12"/>
        <end position="30"/>
    </location>
</feature>
<organism evidence="10 11">
    <name type="scientific">Candidatus Pantoea edessiphila</name>
    <dbReference type="NCBI Taxonomy" id="2044610"/>
    <lineage>
        <taxon>Bacteria</taxon>
        <taxon>Pseudomonadati</taxon>
        <taxon>Pseudomonadota</taxon>
        <taxon>Gammaproteobacteria</taxon>
        <taxon>Enterobacterales</taxon>
        <taxon>Erwiniaceae</taxon>
        <taxon>Pantoea</taxon>
    </lineage>
</organism>
<dbReference type="Proteomes" id="UP000296153">
    <property type="component" value="Unassembled WGS sequence"/>
</dbReference>
<evidence type="ECO:0000256" key="1">
    <source>
        <dbReference type="ARBA" id="ARBA00004651"/>
    </source>
</evidence>
<keyword evidence="4 9" id="KW-0812">Transmembrane</keyword>
<gene>
    <name evidence="10" type="primary">mreD</name>
    <name evidence="10" type="ORF">CRV12_02275</name>
</gene>
<dbReference type="InterPro" id="IPR007227">
    <property type="entry name" value="Cell_shape_determining_MreD"/>
</dbReference>
<dbReference type="PANTHER" id="PTHR37484">
    <property type="entry name" value="ROD SHAPE-DETERMINING PROTEIN MRED"/>
    <property type="match status" value="1"/>
</dbReference>
<keyword evidence="8" id="KW-0997">Cell inner membrane</keyword>
<dbReference type="OrthoDB" id="6647425at2"/>
<comment type="subcellular location">
    <subcellularLocation>
        <location evidence="8">Cell inner membrane</location>
    </subcellularLocation>
    <subcellularLocation>
        <location evidence="1">Cell membrane</location>
        <topology evidence="1">Multi-pass membrane protein</topology>
    </subcellularLocation>
</comment>
<sequence length="133" mass="15420">MPWPNIIYMLRPSWLLMFLIYLVLSLPHSINISSGFLIGILVDITAGSTLGISSLPMSIIAYFISIKFEFIRNSNLLQQVLIVVLISIFMNLTIFLIEFLVLGVSFRYEIFLNSIMNGMIWPFFLLLKRYLDY</sequence>
<dbReference type="EMBL" id="PDKT01000003">
    <property type="protein sequence ID" value="PPI87891.1"/>
    <property type="molecule type" value="Genomic_DNA"/>
</dbReference>
<evidence type="ECO:0000256" key="5">
    <source>
        <dbReference type="ARBA" id="ARBA00022960"/>
    </source>
</evidence>
<dbReference type="GO" id="GO:0008360">
    <property type="term" value="P:regulation of cell shape"/>
    <property type="evidence" value="ECO:0007669"/>
    <property type="project" value="UniProtKB-UniRule"/>
</dbReference>
<evidence type="ECO:0000256" key="4">
    <source>
        <dbReference type="ARBA" id="ARBA00022692"/>
    </source>
</evidence>
<dbReference type="GO" id="GO:0005886">
    <property type="term" value="C:plasma membrane"/>
    <property type="evidence" value="ECO:0007669"/>
    <property type="project" value="UniProtKB-SubCell"/>
</dbReference>
<evidence type="ECO:0000256" key="6">
    <source>
        <dbReference type="ARBA" id="ARBA00022989"/>
    </source>
</evidence>
<dbReference type="Pfam" id="PF04093">
    <property type="entry name" value="MreD"/>
    <property type="match status" value="1"/>
</dbReference>
<proteinExistence type="inferred from homology"/>
<feature type="transmembrane region" description="Helical" evidence="9">
    <location>
        <begin position="110"/>
        <end position="127"/>
    </location>
</feature>
<name>A0A2P5SZY2_9GAMM</name>
<keyword evidence="6 9" id="KW-1133">Transmembrane helix</keyword>
<dbReference type="NCBIfam" id="TIGR03426">
    <property type="entry name" value="shape_MreD"/>
    <property type="match status" value="1"/>
</dbReference>
<dbReference type="AlphaFoldDB" id="A0A2P5SZY2"/>
<dbReference type="PIRSF" id="PIRSF018472">
    <property type="entry name" value="MreD_proteobac"/>
    <property type="match status" value="1"/>
</dbReference>
<keyword evidence="3 8" id="KW-1003">Cell membrane</keyword>
<feature type="transmembrane region" description="Helical" evidence="9">
    <location>
        <begin position="36"/>
        <end position="64"/>
    </location>
</feature>
<protein>
    <recommendedName>
        <fullName evidence="8">Rod shape-determining protein MreD</fullName>
    </recommendedName>
</protein>
<keyword evidence="7 8" id="KW-0472">Membrane</keyword>
<dbReference type="PANTHER" id="PTHR37484:SF1">
    <property type="entry name" value="ROD SHAPE-DETERMINING PROTEIN MRED"/>
    <property type="match status" value="1"/>
</dbReference>
<evidence type="ECO:0000256" key="7">
    <source>
        <dbReference type="ARBA" id="ARBA00023136"/>
    </source>
</evidence>
<evidence type="ECO:0000256" key="2">
    <source>
        <dbReference type="ARBA" id="ARBA00007776"/>
    </source>
</evidence>
<evidence type="ECO:0000256" key="8">
    <source>
        <dbReference type="PIRNR" id="PIRNR018472"/>
    </source>
</evidence>
<accession>A0A2P5SZY2</accession>
<evidence type="ECO:0000256" key="9">
    <source>
        <dbReference type="SAM" id="Phobius"/>
    </source>
</evidence>